<keyword evidence="3" id="KW-1185">Reference proteome</keyword>
<evidence type="ECO:0000313" key="2">
    <source>
        <dbReference type="EMBL" id="MBB5871339.1"/>
    </source>
</evidence>
<dbReference type="Proteomes" id="UP000587527">
    <property type="component" value="Unassembled WGS sequence"/>
</dbReference>
<reference evidence="2 3" key="1">
    <citation type="submission" date="2020-08" db="EMBL/GenBank/DDBJ databases">
        <title>Sequencing the genomes of 1000 actinobacteria strains.</title>
        <authorList>
            <person name="Klenk H.-P."/>
        </authorList>
    </citation>
    <scope>NUCLEOTIDE SEQUENCE [LARGE SCALE GENOMIC DNA]</scope>
    <source>
        <strain evidence="2 3">DSM 45362</strain>
    </source>
</reference>
<dbReference type="InterPro" id="IPR011129">
    <property type="entry name" value="CSD"/>
</dbReference>
<protein>
    <submittedName>
        <fullName evidence="2">CspA family cold shock protein</fullName>
    </submittedName>
</protein>
<dbReference type="InterPro" id="IPR050181">
    <property type="entry name" value="Cold_shock_domain"/>
</dbReference>
<name>A0A841BW07_9ACTN</name>
<dbReference type="PROSITE" id="PS51857">
    <property type="entry name" value="CSD_2"/>
    <property type="match status" value="1"/>
</dbReference>
<dbReference type="GO" id="GO:0003676">
    <property type="term" value="F:nucleic acid binding"/>
    <property type="evidence" value="ECO:0007669"/>
    <property type="project" value="InterPro"/>
</dbReference>
<accession>A0A841BW07</accession>
<dbReference type="SUPFAM" id="SSF50249">
    <property type="entry name" value="Nucleic acid-binding proteins"/>
    <property type="match status" value="1"/>
</dbReference>
<proteinExistence type="predicted"/>
<dbReference type="PRINTS" id="PR00050">
    <property type="entry name" value="COLDSHOCK"/>
</dbReference>
<dbReference type="PANTHER" id="PTHR11544">
    <property type="entry name" value="COLD SHOCK DOMAIN CONTAINING PROTEINS"/>
    <property type="match status" value="1"/>
</dbReference>
<dbReference type="EMBL" id="JACHMN010000002">
    <property type="protein sequence ID" value="MBB5871339.1"/>
    <property type="molecule type" value="Genomic_DNA"/>
</dbReference>
<dbReference type="CDD" id="cd04458">
    <property type="entry name" value="CSP_CDS"/>
    <property type="match status" value="1"/>
</dbReference>
<dbReference type="RefSeq" id="WP_184839321.1">
    <property type="nucleotide sequence ID" value="NZ_JACHMN010000002.1"/>
</dbReference>
<evidence type="ECO:0000313" key="3">
    <source>
        <dbReference type="Proteomes" id="UP000587527"/>
    </source>
</evidence>
<dbReference type="AlphaFoldDB" id="A0A841BW07"/>
<evidence type="ECO:0000259" key="1">
    <source>
        <dbReference type="PROSITE" id="PS51857"/>
    </source>
</evidence>
<dbReference type="InterPro" id="IPR002059">
    <property type="entry name" value="CSP_DNA-bd"/>
</dbReference>
<feature type="domain" description="CSD" evidence="1">
    <location>
        <begin position="1"/>
        <end position="64"/>
    </location>
</feature>
<dbReference type="Gene3D" id="2.40.50.140">
    <property type="entry name" value="Nucleic acid-binding proteins"/>
    <property type="match status" value="1"/>
</dbReference>
<organism evidence="2 3">
    <name type="scientific">Allocatelliglobosispora scoriae</name>
    <dbReference type="NCBI Taxonomy" id="643052"/>
    <lineage>
        <taxon>Bacteria</taxon>
        <taxon>Bacillati</taxon>
        <taxon>Actinomycetota</taxon>
        <taxon>Actinomycetes</taxon>
        <taxon>Micromonosporales</taxon>
        <taxon>Micromonosporaceae</taxon>
        <taxon>Allocatelliglobosispora</taxon>
    </lineage>
</organism>
<dbReference type="InterPro" id="IPR012340">
    <property type="entry name" value="NA-bd_OB-fold"/>
</dbReference>
<comment type="caution">
    <text evidence="2">The sequence shown here is derived from an EMBL/GenBank/DDBJ whole genome shotgun (WGS) entry which is preliminary data.</text>
</comment>
<sequence>MPTGRVKWYDAQKGYGFVTSDEGGDVFLPKTALPAGVTEVKQGQKIEFGVVEGRKGAQAMSVQVLDAPPSLTQARADAQRRSPDELNTLIEDMIKVLESKILPDLKRGRHPDRKMGQKIGEALHVVARELES</sequence>
<dbReference type="SMART" id="SM00357">
    <property type="entry name" value="CSP"/>
    <property type="match status" value="1"/>
</dbReference>
<gene>
    <name evidence="2" type="ORF">F4553_004718</name>
</gene>
<dbReference type="Pfam" id="PF00313">
    <property type="entry name" value="CSD"/>
    <property type="match status" value="1"/>
</dbReference>